<dbReference type="HOGENOM" id="CLU_2626738_0_0_1"/>
<feature type="region of interest" description="Disordered" evidence="1">
    <location>
        <begin position="1"/>
        <end position="24"/>
    </location>
</feature>
<sequence>MDPPFDMTSQVTSGSEGNHRSRSNLIRFQQDSRYKMNIGPVDITISFKDQSVYTDTSWSKVLQSLVYRQTIDGYHLTS</sequence>
<reference evidence="2" key="2">
    <citation type="submission" date="2015-06" db="UniProtKB">
        <authorList>
            <consortium name="EnsemblPlants"/>
        </authorList>
    </citation>
    <scope>IDENTIFICATION</scope>
    <source>
        <strain evidence="2">DM1-3 516 R44</strain>
    </source>
</reference>
<dbReference type="Proteomes" id="UP000011115">
    <property type="component" value="Unassembled WGS sequence"/>
</dbReference>
<evidence type="ECO:0000313" key="2">
    <source>
        <dbReference type="EnsemblPlants" id="PGSC0003DMT400080070"/>
    </source>
</evidence>
<dbReference type="AlphaFoldDB" id="M1D2Y1"/>
<dbReference type="InParanoid" id="M1D2Y1"/>
<keyword evidence="3" id="KW-1185">Reference proteome</keyword>
<organism evidence="2 3">
    <name type="scientific">Solanum tuberosum</name>
    <name type="common">Potato</name>
    <dbReference type="NCBI Taxonomy" id="4113"/>
    <lineage>
        <taxon>Eukaryota</taxon>
        <taxon>Viridiplantae</taxon>
        <taxon>Streptophyta</taxon>
        <taxon>Embryophyta</taxon>
        <taxon>Tracheophyta</taxon>
        <taxon>Spermatophyta</taxon>
        <taxon>Magnoliopsida</taxon>
        <taxon>eudicotyledons</taxon>
        <taxon>Gunneridae</taxon>
        <taxon>Pentapetalae</taxon>
        <taxon>asterids</taxon>
        <taxon>lamiids</taxon>
        <taxon>Solanales</taxon>
        <taxon>Solanaceae</taxon>
        <taxon>Solanoideae</taxon>
        <taxon>Solaneae</taxon>
        <taxon>Solanum</taxon>
    </lineage>
</organism>
<name>M1D2Y1_SOLTU</name>
<feature type="compositionally biased region" description="Polar residues" evidence="1">
    <location>
        <begin position="7"/>
        <end position="16"/>
    </location>
</feature>
<evidence type="ECO:0000256" key="1">
    <source>
        <dbReference type="SAM" id="MobiDB-lite"/>
    </source>
</evidence>
<reference evidence="3" key="1">
    <citation type="journal article" date="2011" name="Nature">
        <title>Genome sequence and analysis of the tuber crop potato.</title>
        <authorList>
            <consortium name="The Potato Genome Sequencing Consortium"/>
        </authorList>
    </citation>
    <scope>NUCLEOTIDE SEQUENCE [LARGE SCALE GENOMIC DNA]</scope>
    <source>
        <strain evidence="3">cv. DM1-3 516 R44</strain>
    </source>
</reference>
<dbReference type="PaxDb" id="4113-PGSC0003DMT400080070"/>
<evidence type="ECO:0000313" key="3">
    <source>
        <dbReference type="Proteomes" id="UP000011115"/>
    </source>
</evidence>
<accession>M1D2Y1</accession>
<protein>
    <submittedName>
        <fullName evidence="2">Uncharacterized protein</fullName>
    </submittedName>
</protein>
<proteinExistence type="predicted"/>
<dbReference type="Gramene" id="PGSC0003DMT400080070">
    <property type="protein sequence ID" value="PGSC0003DMT400080070"/>
    <property type="gene ID" value="PGSC0003DMG401031176"/>
</dbReference>
<dbReference type="EnsemblPlants" id="PGSC0003DMT400080070">
    <property type="protein sequence ID" value="PGSC0003DMT400080070"/>
    <property type="gene ID" value="PGSC0003DMG401031176"/>
</dbReference>